<comment type="caution">
    <text evidence="2">The sequence shown here is derived from an EMBL/GenBank/DDBJ whole genome shotgun (WGS) entry which is preliminary data.</text>
</comment>
<dbReference type="EMBL" id="BAAALD010000103">
    <property type="protein sequence ID" value="GAA1117378.1"/>
    <property type="molecule type" value="Genomic_DNA"/>
</dbReference>
<accession>A0ABP4EML2</accession>
<keyword evidence="1" id="KW-0732">Signal</keyword>
<dbReference type="RefSeq" id="WP_344627462.1">
    <property type="nucleotide sequence ID" value="NZ_BAAALD010000103.1"/>
</dbReference>
<protein>
    <submittedName>
        <fullName evidence="2">Uncharacterized protein</fullName>
    </submittedName>
</protein>
<keyword evidence="3" id="KW-1185">Reference proteome</keyword>
<evidence type="ECO:0000313" key="2">
    <source>
        <dbReference type="EMBL" id="GAA1117378.1"/>
    </source>
</evidence>
<reference evidence="3" key="1">
    <citation type="journal article" date="2019" name="Int. J. Syst. Evol. Microbiol.">
        <title>The Global Catalogue of Microorganisms (GCM) 10K type strain sequencing project: providing services to taxonomists for standard genome sequencing and annotation.</title>
        <authorList>
            <consortium name="The Broad Institute Genomics Platform"/>
            <consortium name="The Broad Institute Genome Sequencing Center for Infectious Disease"/>
            <person name="Wu L."/>
            <person name="Ma J."/>
        </authorList>
    </citation>
    <scope>NUCLEOTIDE SEQUENCE [LARGE SCALE GENOMIC DNA]</scope>
    <source>
        <strain evidence="3">JCM 13002</strain>
    </source>
</reference>
<evidence type="ECO:0000256" key="1">
    <source>
        <dbReference type="SAM" id="SignalP"/>
    </source>
</evidence>
<feature type="signal peptide" evidence="1">
    <location>
        <begin position="1"/>
        <end position="28"/>
    </location>
</feature>
<evidence type="ECO:0000313" key="3">
    <source>
        <dbReference type="Proteomes" id="UP001499987"/>
    </source>
</evidence>
<sequence>MLSCTRYAGSALLALAVSFGVLAGSAQAAPGHRPSPTAGTAAVTATVSAEIGTALDTVLPAIEHGARLPKIVLNDDIRWD</sequence>
<gene>
    <name evidence="2" type="ORF">GCM10009663_66840</name>
</gene>
<name>A0ABP4EML2_9ACTN</name>
<proteinExistence type="predicted"/>
<feature type="chain" id="PRO_5046690369" evidence="1">
    <location>
        <begin position="29"/>
        <end position="80"/>
    </location>
</feature>
<dbReference type="Proteomes" id="UP001499987">
    <property type="component" value="Unassembled WGS sequence"/>
</dbReference>
<organism evidence="2 3">
    <name type="scientific">Kitasatospora arboriphila</name>
    <dbReference type="NCBI Taxonomy" id="258052"/>
    <lineage>
        <taxon>Bacteria</taxon>
        <taxon>Bacillati</taxon>
        <taxon>Actinomycetota</taxon>
        <taxon>Actinomycetes</taxon>
        <taxon>Kitasatosporales</taxon>
        <taxon>Streptomycetaceae</taxon>
        <taxon>Kitasatospora</taxon>
    </lineage>
</organism>